<evidence type="ECO:0000256" key="1">
    <source>
        <dbReference type="ARBA" id="ARBA00004651"/>
    </source>
</evidence>
<dbReference type="AlphaFoldDB" id="A0A059GAK4"/>
<dbReference type="eggNOG" id="COG2261">
    <property type="taxonomic scope" value="Bacteria"/>
</dbReference>
<dbReference type="GO" id="GO:0005886">
    <property type="term" value="C:plasma membrane"/>
    <property type="evidence" value="ECO:0007669"/>
    <property type="project" value="UniProtKB-SubCell"/>
</dbReference>
<dbReference type="RefSeq" id="WP_035536021.1">
    <property type="nucleotide sequence ID" value="NZ_ARYL01000004.1"/>
</dbReference>
<keyword evidence="9" id="KW-1185">Reference proteome</keyword>
<proteinExistence type="inferred from homology"/>
<keyword evidence="4 7" id="KW-0812">Transmembrane</keyword>
<evidence type="ECO:0000313" key="8">
    <source>
        <dbReference type="EMBL" id="KDA03610.1"/>
    </source>
</evidence>
<evidence type="ECO:0000256" key="5">
    <source>
        <dbReference type="ARBA" id="ARBA00022989"/>
    </source>
</evidence>
<dbReference type="PATRIC" id="fig|1280953.3.peg.806"/>
<keyword evidence="5 7" id="KW-1133">Transmembrane helix</keyword>
<dbReference type="Pfam" id="PF04226">
    <property type="entry name" value="Transgly_assoc"/>
    <property type="match status" value="1"/>
</dbReference>
<dbReference type="PANTHER" id="PTHR33884">
    <property type="entry name" value="UPF0410 PROTEIN YMGE"/>
    <property type="match status" value="1"/>
</dbReference>
<name>A0A059GAK4_9PROT</name>
<protein>
    <recommendedName>
        <fullName evidence="10">Transglycosylase-associated protein</fullName>
    </recommendedName>
</protein>
<comment type="subcellular location">
    <subcellularLocation>
        <location evidence="1">Cell membrane</location>
        <topology evidence="1">Multi-pass membrane protein</topology>
    </subcellularLocation>
</comment>
<evidence type="ECO:0000313" key="9">
    <source>
        <dbReference type="Proteomes" id="UP000024942"/>
    </source>
</evidence>
<comment type="similarity">
    <text evidence="2">Belongs to the UPF0410 family.</text>
</comment>
<reference evidence="8 9" key="1">
    <citation type="journal article" date="2014" name="Antonie Van Leeuwenhoek">
        <title>Hyphomonas beringensis sp. nov. and Hyphomonas chukchiensis sp. nov., isolated from surface seawater of the Bering Sea and Chukchi Sea.</title>
        <authorList>
            <person name="Li C."/>
            <person name="Lai Q."/>
            <person name="Li G."/>
            <person name="Dong C."/>
            <person name="Wang J."/>
            <person name="Liao Y."/>
            <person name="Shao Z."/>
        </authorList>
    </citation>
    <scope>NUCLEOTIDE SEQUENCE [LARGE SCALE GENOMIC DNA]</scope>
    <source>
        <strain evidence="8 9">SCH89</strain>
    </source>
</reference>
<dbReference type="InterPro" id="IPR007341">
    <property type="entry name" value="Transgly_assoc"/>
</dbReference>
<feature type="transmembrane region" description="Helical" evidence="7">
    <location>
        <begin position="6"/>
        <end position="24"/>
    </location>
</feature>
<evidence type="ECO:0008006" key="10">
    <source>
        <dbReference type="Google" id="ProtNLM"/>
    </source>
</evidence>
<evidence type="ECO:0000256" key="7">
    <source>
        <dbReference type="SAM" id="Phobius"/>
    </source>
</evidence>
<evidence type="ECO:0000256" key="6">
    <source>
        <dbReference type="ARBA" id="ARBA00023136"/>
    </source>
</evidence>
<dbReference type="STRING" id="1280953.HOC_03987"/>
<dbReference type="EMBL" id="ARYL01000004">
    <property type="protein sequence ID" value="KDA03610.1"/>
    <property type="molecule type" value="Genomic_DNA"/>
</dbReference>
<sequence length="84" mass="8467">MTLESLIIFLLIGAVAGWLAGLIVKGFGFGIVGNIVVGIVGAFIAGFLFPALNVSLGAGIVGAIIHATIGAVILLLVVRVLKRA</sequence>
<keyword evidence="6 7" id="KW-0472">Membrane</keyword>
<keyword evidence="3" id="KW-1003">Cell membrane</keyword>
<comment type="caution">
    <text evidence="8">The sequence shown here is derived from an EMBL/GenBank/DDBJ whole genome shotgun (WGS) entry which is preliminary data.</text>
</comment>
<feature type="transmembrane region" description="Helical" evidence="7">
    <location>
        <begin position="58"/>
        <end position="81"/>
    </location>
</feature>
<feature type="transmembrane region" description="Helical" evidence="7">
    <location>
        <begin position="31"/>
        <end position="52"/>
    </location>
</feature>
<dbReference type="PANTHER" id="PTHR33884:SF3">
    <property type="entry name" value="UPF0410 PROTEIN YMGE"/>
    <property type="match status" value="1"/>
</dbReference>
<evidence type="ECO:0000256" key="3">
    <source>
        <dbReference type="ARBA" id="ARBA00022475"/>
    </source>
</evidence>
<gene>
    <name evidence="8" type="ORF">HOC_03987</name>
</gene>
<accession>A0A059GAK4</accession>
<organism evidence="8 9">
    <name type="scientific">Hyphomonas oceanitis SCH89</name>
    <dbReference type="NCBI Taxonomy" id="1280953"/>
    <lineage>
        <taxon>Bacteria</taxon>
        <taxon>Pseudomonadati</taxon>
        <taxon>Pseudomonadota</taxon>
        <taxon>Alphaproteobacteria</taxon>
        <taxon>Hyphomonadales</taxon>
        <taxon>Hyphomonadaceae</taxon>
        <taxon>Hyphomonas</taxon>
    </lineage>
</organism>
<evidence type="ECO:0000256" key="4">
    <source>
        <dbReference type="ARBA" id="ARBA00022692"/>
    </source>
</evidence>
<dbReference type="Proteomes" id="UP000024942">
    <property type="component" value="Unassembled WGS sequence"/>
</dbReference>
<evidence type="ECO:0000256" key="2">
    <source>
        <dbReference type="ARBA" id="ARBA00011006"/>
    </source>
</evidence>